<organism evidence="1">
    <name type="scientific">marine sediment metagenome</name>
    <dbReference type="NCBI Taxonomy" id="412755"/>
    <lineage>
        <taxon>unclassified sequences</taxon>
        <taxon>metagenomes</taxon>
        <taxon>ecological metagenomes</taxon>
    </lineage>
</organism>
<accession>A0A0F9P5W0</accession>
<sequence length="56" mass="6922">MHQSIKFLFEEGSLSDFTMQEFIEKTFINPEIMIPYPIWEITEEEYDDFTKNKKRR</sequence>
<reference evidence="1" key="1">
    <citation type="journal article" date="2015" name="Nature">
        <title>Complex archaea that bridge the gap between prokaryotes and eukaryotes.</title>
        <authorList>
            <person name="Spang A."/>
            <person name="Saw J.H."/>
            <person name="Jorgensen S.L."/>
            <person name="Zaremba-Niedzwiedzka K."/>
            <person name="Martijn J."/>
            <person name="Lind A.E."/>
            <person name="van Eijk R."/>
            <person name="Schleper C."/>
            <person name="Guy L."/>
            <person name="Ettema T.J."/>
        </authorList>
    </citation>
    <scope>NUCLEOTIDE SEQUENCE</scope>
</reference>
<gene>
    <name evidence="1" type="ORF">LCGC14_1178140</name>
</gene>
<protein>
    <submittedName>
        <fullName evidence="1">Uncharacterized protein</fullName>
    </submittedName>
</protein>
<dbReference type="AlphaFoldDB" id="A0A0F9P5W0"/>
<comment type="caution">
    <text evidence="1">The sequence shown here is derived from an EMBL/GenBank/DDBJ whole genome shotgun (WGS) entry which is preliminary data.</text>
</comment>
<name>A0A0F9P5W0_9ZZZZ</name>
<proteinExistence type="predicted"/>
<dbReference type="EMBL" id="LAZR01005882">
    <property type="protein sequence ID" value="KKM96435.1"/>
    <property type="molecule type" value="Genomic_DNA"/>
</dbReference>
<evidence type="ECO:0000313" key="1">
    <source>
        <dbReference type="EMBL" id="KKM96435.1"/>
    </source>
</evidence>